<evidence type="ECO:0000256" key="1">
    <source>
        <dbReference type="SAM" id="MobiDB-lite"/>
    </source>
</evidence>
<evidence type="ECO:0000313" key="2">
    <source>
        <dbReference type="EMBL" id="KZV36707.1"/>
    </source>
</evidence>
<organism evidence="2 3">
    <name type="scientific">Dorcoceras hygrometricum</name>
    <dbReference type="NCBI Taxonomy" id="472368"/>
    <lineage>
        <taxon>Eukaryota</taxon>
        <taxon>Viridiplantae</taxon>
        <taxon>Streptophyta</taxon>
        <taxon>Embryophyta</taxon>
        <taxon>Tracheophyta</taxon>
        <taxon>Spermatophyta</taxon>
        <taxon>Magnoliopsida</taxon>
        <taxon>eudicotyledons</taxon>
        <taxon>Gunneridae</taxon>
        <taxon>Pentapetalae</taxon>
        <taxon>asterids</taxon>
        <taxon>lamiids</taxon>
        <taxon>Lamiales</taxon>
        <taxon>Gesneriaceae</taxon>
        <taxon>Didymocarpoideae</taxon>
        <taxon>Trichosporeae</taxon>
        <taxon>Loxocarpinae</taxon>
        <taxon>Dorcoceras</taxon>
    </lineage>
</organism>
<dbReference type="EMBL" id="KV003264">
    <property type="protein sequence ID" value="KZV36707.1"/>
    <property type="molecule type" value="Genomic_DNA"/>
</dbReference>
<dbReference type="AlphaFoldDB" id="A0A2Z7BWU1"/>
<feature type="region of interest" description="Disordered" evidence="1">
    <location>
        <begin position="199"/>
        <end position="241"/>
    </location>
</feature>
<evidence type="ECO:0000313" key="3">
    <source>
        <dbReference type="Proteomes" id="UP000250235"/>
    </source>
</evidence>
<reference evidence="2 3" key="1">
    <citation type="journal article" date="2015" name="Proc. Natl. Acad. Sci. U.S.A.">
        <title>The resurrection genome of Boea hygrometrica: A blueprint for survival of dehydration.</title>
        <authorList>
            <person name="Xiao L."/>
            <person name="Yang G."/>
            <person name="Zhang L."/>
            <person name="Yang X."/>
            <person name="Zhao S."/>
            <person name="Ji Z."/>
            <person name="Zhou Q."/>
            <person name="Hu M."/>
            <person name="Wang Y."/>
            <person name="Chen M."/>
            <person name="Xu Y."/>
            <person name="Jin H."/>
            <person name="Xiao X."/>
            <person name="Hu G."/>
            <person name="Bao F."/>
            <person name="Hu Y."/>
            <person name="Wan P."/>
            <person name="Li L."/>
            <person name="Deng X."/>
            <person name="Kuang T."/>
            <person name="Xiang C."/>
            <person name="Zhu J.K."/>
            <person name="Oliver M.J."/>
            <person name="He Y."/>
        </authorList>
    </citation>
    <scope>NUCLEOTIDE SEQUENCE [LARGE SCALE GENOMIC DNA]</scope>
    <source>
        <strain evidence="3">cv. XS01</strain>
    </source>
</reference>
<proteinExistence type="predicted"/>
<dbReference type="OrthoDB" id="1751168at2759"/>
<accession>A0A2Z7BWU1</accession>
<dbReference type="Proteomes" id="UP000250235">
    <property type="component" value="Unassembled WGS sequence"/>
</dbReference>
<name>A0A2Z7BWU1_9LAMI</name>
<feature type="compositionally biased region" description="Basic and acidic residues" evidence="1">
    <location>
        <begin position="224"/>
        <end position="241"/>
    </location>
</feature>
<keyword evidence="3" id="KW-1185">Reference proteome</keyword>
<gene>
    <name evidence="2" type="ORF">F511_39740</name>
</gene>
<sequence length="298" mass="33080">MAAFFFVDAMQVDFTSVLAMEHTGMACMFKTLEETGLKGFLAASGSVYENSVVEFFANAKGIAGTIVSFIANRKLALTKEVFAETFGLPTEGMASFLDITNQTVVEIRGRFSESDVSFKMKIEFCLLHNIMAKALCAKAGSFDVVTSEKFDLMVAITAGLKINWAQVKEDLEESVKLHPQKVSTNKSVHTYIKKNLDVRPAGESSKQTEDTTSETEGGQSHMTKPVENKKRKTEKASVEKPKKMKEKMLENAVDGLELKIEVLESTLVRKFADNQQNLLVLETCLVRHFADSQQHLVD</sequence>
<protein>
    <submittedName>
        <fullName evidence="2">Uncharacterized protein</fullName>
    </submittedName>
</protein>